<evidence type="ECO:0000259" key="8">
    <source>
        <dbReference type="PROSITE" id="PS50123"/>
    </source>
</evidence>
<dbReference type="InterPro" id="IPR029063">
    <property type="entry name" value="SAM-dependent_MTases_sf"/>
</dbReference>
<sequence length="627" mass="70936">MTEATQQSTEDQTSVEDDSAAFERLLLHLKEGRGFDFTGYKRPSLLRRVRHRMRAVGFDTFDAYQDYLEANPDEFVPLFNTILINVTSFFRDRESWEYLSNHIVPDLIDGSQHEIRVWSAGCASGQEAYSLAMMLTEAMGLEQFRERVKIYATDIDEDALTYARAATYTEREMKSVPEELRSKYFEVAPHGMVFRQDLRRSVIFGRNDLTTDAPISRIDLLTCRNTLMYFNAETQSRILSRLAFALKPSGTLLLGKAEMLLNHIDTFAPIDIKRRLFRRGTLAAVDPQLTPRPPAASMRFAVADPLRSLRTDAFAAAPLAQLVLDAHGTLAMINESAKELTKLGETDIGRQFLDLDLSFRPIELRPALQESRESRQPRRLRGVRWAHHSPALYVDIELVPLVDVREGYAGTLVAFSDVTRYQQLHHELEQTTKQLRAASEELQSTNEELETTNEELQSTVEELETTNEELQSTNEELETMNEELQSMNDELQGANEELRDRGGQLTELNDFMESILGSMKSAVVVLDRNFTVQIWNRNAQDLWGVRSDEAVGSHLLSLDFGLPTDAIAPLLRAVLGDPSATRHITVDAINRRGRPVRLGVTVAPLMSREEPTGVLLVMEGEAATERE</sequence>
<feature type="domain" description="CheR-type methyltransferase" evidence="8">
    <location>
        <begin position="10"/>
        <end position="278"/>
    </location>
</feature>
<dbReference type="InterPro" id="IPR022642">
    <property type="entry name" value="CheR_C"/>
</dbReference>
<gene>
    <name evidence="9" type="ORF">GCM10009740_23390</name>
</gene>
<feature type="domain" description="PAS" evidence="7">
    <location>
        <begin position="508"/>
        <end position="556"/>
    </location>
</feature>
<dbReference type="Pfam" id="PF00989">
    <property type="entry name" value="PAS"/>
    <property type="match status" value="1"/>
</dbReference>
<dbReference type="PRINTS" id="PR00996">
    <property type="entry name" value="CHERMTFRASE"/>
</dbReference>
<evidence type="ECO:0000256" key="1">
    <source>
        <dbReference type="ARBA" id="ARBA00001541"/>
    </source>
</evidence>
<dbReference type="SMART" id="SM00138">
    <property type="entry name" value="MeTrc"/>
    <property type="match status" value="1"/>
</dbReference>
<dbReference type="SUPFAM" id="SSF47757">
    <property type="entry name" value="Chemotaxis receptor methyltransferase CheR, N-terminal domain"/>
    <property type="match status" value="1"/>
</dbReference>
<dbReference type="PROSITE" id="PS50112">
    <property type="entry name" value="PAS"/>
    <property type="match status" value="1"/>
</dbReference>
<evidence type="ECO:0000256" key="2">
    <source>
        <dbReference type="ARBA" id="ARBA00012534"/>
    </source>
</evidence>
<dbReference type="InterPro" id="IPR050903">
    <property type="entry name" value="Bact_Chemotaxis_MeTrfase"/>
</dbReference>
<keyword evidence="6" id="KW-0175">Coiled coil</keyword>
<evidence type="ECO:0000256" key="6">
    <source>
        <dbReference type="SAM" id="Coils"/>
    </source>
</evidence>
<dbReference type="InterPro" id="IPR036804">
    <property type="entry name" value="CheR_N_sf"/>
</dbReference>
<keyword evidence="5" id="KW-0949">S-adenosyl-L-methionine</keyword>
<dbReference type="Pfam" id="PF01739">
    <property type="entry name" value="CheR"/>
    <property type="match status" value="1"/>
</dbReference>
<dbReference type="InterPro" id="IPR022641">
    <property type="entry name" value="CheR_N"/>
</dbReference>
<dbReference type="PANTHER" id="PTHR24422">
    <property type="entry name" value="CHEMOTAXIS PROTEIN METHYLTRANSFERASE"/>
    <property type="match status" value="1"/>
</dbReference>
<dbReference type="EMBL" id="BAAANB010000021">
    <property type="protein sequence ID" value="GAA2032576.1"/>
    <property type="molecule type" value="Genomic_DNA"/>
</dbReference>
<keyword evidence="10" id="KW-1185">Reference proteome</keyword>
<evidence type="ECO:0000259" key="7">
    <source>
        <dbReference type="PROSITE" id="PS50112"/>
    </source>
</evidence>
<dbReference type="Pfam" id="PF13596">
    <property type="entry name" value="PAS_10"/>
    <property type="match status" value="1"/>
</dbReference>
<dbReference type="CDD" id="cd00130">
    <property type="entry name" value="PAS"/>
    <property type="match status" value="1"/>
</dbReference>
<keyword evidence="4" id="KW-0808">Transferase</keyword>
<dbReference type="EC" id="2.1.1.80" evidence="2"/>
<evidence type="ECO:0000256" key="4">
    <source>
        <dbReference type="ARBA" id="ARBA00022679"/>
    </source>
</evidence>
<evidence type="ECO:0000256" key="3">
    <source>
        <dbReference type="ARBA" id="ARBA00022603"/>
    </source>
</evidence>
<dbReference type="InterPro" id="IPR035965">
    <property type="entry name" value="PAS-like_dom_sf"/>
</dbReference>
<dbReference type="Gene3D" id="3.40.50.150">
    <property type="entry name" value="Vaccinia Virus protein VP39"/>
    <property type="match status" value="1"/>
</dbReference>
<dbReference type="Gene3D" id="1.10.287.620">
    <property type="entry name" value="Helix Hairpins"/>
    <property type="match status" value="1"/>
</dbReference>
<dbReference type="SUPFAM" id="SSF55785">
    <property type="entry name" value="PYP-like sensor domain (PAS domain)"/>
    <property type="match status" value="2"/>
</dbReference>
<dbReference type="InterPro" id="IPR013767">
    <property type="entry name" value="PAS_fold"/>
</dbReference>
<dbReference type="Pfam" id="PF03705">
    <property type="entry name" value="CheR_N"/>
    <property type="match status" value="1"/>
</dbReference>
<protein>
    <recommendedName>
        <fullName evidence="2">protein-glutamate O-methyltransferase</fullName>
        <ecNumber evidence="2">2.1.1.80</ecNumber>
    </recommendedName>
</protein>
<dbReference type="Proteomes" id="UP001501285">
    <property type="component" value="Unassembled WGS sequence"/>
</dbReference>
<feature type="coiled-coil region" evidence="6">
    <location>
        <begin position="421"/>
        <end position="501"/>
    </location>
</feature>
<evidence type="ECO:0000313" key="9">
    <source>
        <dbReference type="EMBL" id="GAA2032576.1"/>
    </source>
</evidence>
<dbReference type="SUPFAM" id="SSF53335">
    <property type="entry name" value="S-adenosyl-L-methionine-dependent methyltransferases"/>
    <property type="match status" value="1"/>
</dbReference>
<reference evidence="9 10" key="1">
    <citation type="journal article" date="2019" name="Int. J. Syst. Evol. Microbiol.">
        <title>The Global Catalogue of Microorganisms (GCM) 10K type strain sequencing project: providing services to taxonomists for standard genome sequencing and annotation.</title>
        <authorList>
            <consortium name="The Broad Institute Genomics Platform"/>
            <consortium name="The Broad Institute Genome Sequencing Center for Infectious Disease"/>
            <person name="Wu L."/>
            <person name="Ma J."/>
        </authorList>
    </citation>
    <scope>NUCLEOTIDE SEQUENCE [LARGE SCALE GENOMIC DNA]</scope>
    <source>
        <strain evidence="9 10">JCM 14283</strain>
    </source>
</reference>
<proteinExistence type="predicted"/>
<dbReference type="Gene3D" id="3.30.450.20">
    <property type="entry name" value="PAS domain"/>
    <property type="match status" value="2"/>
</dbReference>
<comment type="catalytic activity">
    <reaction evidence="1">
        <text>L-glutamyl-[protein] + S-adenosyl-L-methionine = [protein]-L-glutamate 5-O-methyl ester + S-adenosyl-L-homocysteine</text>
        <dbReference type="Rhea" id="RHEA:24452"/>
        <dbReference type="Rhea" id="RHEA-COMP:10208"/>
        <dbReference type="Rhea" id="RHEA-COMP:10311"/>
        <dbReference type="ChEBI" id="CHEBI:29973"/>
        <dbReference type="ChEBI" id="CHEBI:57856"/>
        <dbReference type="ChEBI" id="CHEBI:59789"/>
        <dbReference type="ChEBI" id="CHEBI:82795"/>
        <dbReference type="EC" id="2.1.1.80"/>
    </reaction>
</comment>
<accession>A0ABN2UBD9</accession>
<evidence type="ECO:0000313" key="10">
    <source>
        <dbReference type="Proteomes" id="UP001501285"/>
    </source>
</evidence>
<dbReference type="InterPro" id="IPR000780">
    <property type="entry name" value="CheR_MeTrfase"/>
</dbReference>
<dbReference type="PANTHER" id="PTHR24422:SF10">
    <property type="entry name" value="CHEMOTAXIS PROTEIN METHYLTRANSFERASE 2"/>
    <property type="match status" value="1"/>
</dbReference>
<dbReference type="CDD" id="cd02440">
    <property type="entry name" value="AdoMet_MTases"/>
    <property type="match status" value="1"/>
</dbReference>
<keyword evidence="3" id="KW-0489">Methyltransferase</keyword>
<organism evidence="9 10">
    <name type="scientific">Terrabacter terrae</name>
    <dbReference type="NCBI Taxonomy" id="318434"/>
    <lineage>
        <taxon>Bacteria</taxon>
        <taxon>Bacillati</taxon>
        <taxon>Actinomycetota</taxon>
        <taxon>Actinomycetes</taxon>
        <taxon>Micrococcales</taxon>
        <taxon>Intrasporangiaceae</taxon>
        <taxon>Terrabacter</taxon>
    </lineage>
</organism>
<dbReference type="PROSITE" id="PS50123">
    <property type="entry name" value="CHER"/>
    <property type="match status" value="1"/>
</dbReference>
<dbReference type="Gene3D" id="1.10.155.10">
    <property type="entry name" value="Chemotaxis receptor methyltransferase CheR, N-terminal domain"/>
    <property type="match status" value="1"/>
</dbReference>
<dbReference type="SMART" id="SM00091">
    <property type="entry name" value="PAS"/>
    <property type="match status" value="2"/>
</dbReference>
<dbReference type="RefSeq" id="WP_343991474.1">
    <property type="nucleotide sequence ID" value="NZ_BAAANB010000021.1"/>
</dbReference>
<comment type="caution">
    <text evidence="9">The sequence shown here is derived from an EMBL/GenBank/DDBJ whole genome shotgun (WGS) entry which is preliminary data.</text>
</comment>
<name>A0ABN2UBD9_9MICO</name>
<dbReference type="InterPro" id="IPR000014">
    <property type="entry name" value="PAS"/>
</dbReference>
<evidence type="ECO:0000256" key="5">
    <source>
        <dbReference type="ARBA" id="ARBA00022691"/>
    </source>
</evidence>